<organism evidence="9">
    <name type="scientific">Trepomonas sp. PC1</name>
    <dbReference type="NCBI Taxonomy" id="1076344"/>
    <lineage>
        <taxon>Eukaryota</taxon>
        <taxon>Metamonada</taxon>
        <taxon>Diplomonadida</taxon>
        <taxon>Hexamitidae</taxon>
        <taxon>Hexamitinae</taxon>
        <taxon>Trepomonas</taxon>
    </lineage>
</organism>
<dbReference type="Pfam" id="PF00271">
    <property type="entry name" value="Helicase_C"/>
    <property type="match status" value="1"/>
</dbReference>
<keyword evidence="2 6" id="KW-0378">Hydrolase</keyword>
<evidence type="ECO:0000256" key="6">
    <source>
        <dbReference type="RuleBase" id="RU365068"/>
    </source>
</evidence>
<dbReference type="GO" id="GO:0003724">
    <property type="term" value="F:RNA helicase activity"/>
    <property type="evidence" value="ECO:0007669"/>
    <property type="project" value="UniProtKB-EC"/>
</dbReference>
<dbReference type="SUPFAM" id="SSF52540">
    <property type="entry name" value="P-loop containing nucleoside triphosphate hydrolases"/>
    <property type="match status" value="1"/>
</dbReference>
<dbReference type="PROSITE" id="PS51194">
    <property type="entry name" value="HELICASE_CTER"/>
    <property type="match status" value="1"/>
</dbReference>
<evidence type="ECO:0000259" key="8">
    <source>
        <dbReference type="PROSITE" id="PS51194"/>
    </source>
</evidence>
<dbReference type="PROSITE" id="PS51192">
    <property type="entry name" value="HELICASE_ATP_BIND_1"/>
    <property type="match status" value="1"/>
</dbReference>
<evidence type="ECO:0000256" key="1">
    <source>
        <dbReference type="ARBA" id="ARBA00022741"/>
    </source>
</evidence>
<feature type="domain" description="Helicase C-terminal" evidence="8">
    <location>
        <begin position="222"/>
        <end position="348"/>
    </location>
</feature>
<name>A0A146KMT0_9EUKA</name>
<evidence type="ECO:0000256" key="5">
    <source>
        <dbReference type="ARBA" id="ARBA00022884"/>
    </source>
</evidence>
<evidence type="ECO:0000256" key="4">
    <source>
        <dbReference type="ARBA" id="ARBA00022840"/>
    </source>
</evidence>
<dbReference type="Pfam" id="PF00270">
    <property type="entry name" value="DEAD"/>
    <property type="match status" value="1"/>
</dbReference>
<dbReference type="EC" id="3.6.4.13" evidence="6"/>
<comment type="similarity">
    <text evidence="6">Belongs to the DEAD box helicase family.</text>
</comment>
<dbReference type="InterPro" id="IPR044742">
    <property type="entry name" value="DEAD/DEAH_RhlB"/>
</dbReference>
<dbReference type="PANTHER" id="PTHR24031">
    <property type="entry name" value="RNA HELICASE"/>
    <property type="match status" value="1"/>
</dbReference>
<dbReference type="InterPro" id="IPR014001">
    <property type="entry name" value="Helicase_ATP-bd"/>
</dbReference>
<protein>
    <recommendedName>
        <fullName evidence="6">ATP-dependent RNA helicase</fullName>
        <ecNumber evidence="6">3.6.4.13</ecNumber>
    </recommendedName>
</protein>
<feature type="non-terminal residue" evidence="9">
    <location>
        <position position="348"/>
    </location>
</feature>
<accession>A0A146KMT0</accession>
<dbReference type="GO" id="GO:0016787">
    <property type="term" value="F:hydrolase activity"/>
    <property type="evidence" value="ECO:0007669"/>
    <property type="project" value="UniProtKB-KW"/>
</dbReference>
<keyword evidence="9" id="KW-0396">Initiation factor</keyword>
<dbReference type="InterPro" id="IPR027417">
    <property type="entry name" value="P-loop_NTPase"/>
</dbReference>
<feature type="domain" description="Helicase ATP-binding" evidence="7">
    <location>
        <begin position="29"/>
        <end position="193"/>
    </location>
</feature>
<sequence>HFEKLPYDLVRNLFSLGFDTPTEVQALSIPHMAEKKNIIVQAPTGTGKTGAFAIGSYLSINLNSPMLQVVIISPTRELCQQTSQQLELITKLQVAICSNSDDYLKVRNQIAKQQVQILVCTLSKFKSLLKDISQKSLKLIVVDEADEMFSKQNIVLLIQQLRFLDIKFHFFSATFQQETIDLIKETVKISEQIQVQIQIEKPTLKYYVVSCQKDDKMDLLKQITERILFVQAIVFTNSLQKCNEIFDQMKKKFSASILHSKLDINERIQNLKSFQQGQTRILIATDIFGRGMDIRTATMVVNFDVPKQKQEFIHRAGRAGRQGREGIVVSFEEEGNSQVKKWANEEGR</sequence>
<gene>
    <name evidence="9" type="ORF">TPC1_10293</name>
</gene>
<dbReference type="GO" id="GO:0003723">
    <property type="term" value="F:RNA binding"/>
    <property type="evidence" value="ECO:0007669"/>
    <property type="project" value="UniProtKB-UniRule"/>
</dbReference>
<dbReference type="AlphaFoldDB" id="A0A146KMT0"/>
<proteinExistence type="inferred from homology"/>
<dbReference type="SMART" id="SM00487">
    <property type="entry name" value="DEXDc"/>
    <property type="match status" value="1"/>
</dbReference>
<dbReference type="EMBL" id="GDID01000217">
    <property type="protein sequence ID" value="JAP96389.1"/>
    <property type="molecule type" value="Transcribed_RNA"/>
</dbReference>
<dbReference type="SMART" id="SM00490">
    <property type="entry name" value="HELICc"/>
    <property type="match status" value="1"/>
</dbReference>
<dbReference type="Gene3D" id="3.40.50.300">
    <property type="entry name" value="P-loop containing nucleotide triphosphate hydrolases"/>
    <property type="match status" value="2"/>
</dbReference>
<feature type="non-terminal residue" evidence="9">
    <location>
        <position position="1"/>
    </location>
</feature>
<keyword evidence="3 6" id="KW-0347">Helicase</keyword>
<comment type="function">
    <text evidence="6">RNA helicase.</text>
</comment>
<keyword evidence="4 6" id="KW-0067">ATP-binding</keyword>
<evidence type="ECO:0000256" key="2">
    <source>
        <dbReference type="ARBA" id="ARBA00022801"/>
    </source>
</evidence>
<dbReference type="InterPro" id="IPR011545">
    <property type="entry name" value="DEAD/DEAH_box_helicase_dom"/>
</dbReference>
<reference evidence="9" key="1">
    <citation type="submission" date="2015-07" db="EMBL/GenBank/DDBJ databases">
        <title>Adaptation to a free-living lifestyle via gene acquisitions in the diplomonad Trepomonas sp. PC1.</title>
        <authorList>
            <person name="Xu F."/>
            <person name="Jerlstrom-Hultqvist J."/>
            <person name="Kolisko M."/>
            <person name="Simpson A.G.B."/>
            <person name="Roger A.J."/>
            <person name="Svard S.G."/>
            <person name="Andersson J.O."/>
        </authorList>
    </citation>
    <scope>NUCLEOTIDE SEQUENCE</scope>
    <source>
        <strain evidence="9">PC1</strain>
    </source>
</reference>
<keyword evidence="5 6" id="KW-0694">RNA-binding</keyword>
<evidence type="ECO:0000313" key="9">
    <source>
        <dbReference type="EMBL" id="JAP96389.1"/>
    </source>
</evidence>
<comment type="domain">
    <text evidence="6">The Q motif is unique to and characteristic of the DEAD box family of RNA helicases and controls ATP binding and hydrolysis.</text>
</comment>
<dbReference type="GO" id="GO:0003743">
    <property type="term" value="F:translation initiation factor activity"/>
    <property type="evidence" value="ECO:0007669"/>
    <property type="project" value="UniProtKB-KW"/>
</dbReference>
<dbReference type="CDD" id="cd00268">
    <property type="entry name" value="DEADc"/>
    <property type="match status" value="1"/>
</dbReference>
<evidence type="ECO:0000256" key="3">
    <source>
        <dbReference type="ARBA" id="ARBA00022806"/>
    </source>
</evidence>
<keyword evidence="1 6" id="KW-0547">Nucleotide-binding</keyword>
<comment type="catalytic activity">
    <reaction evidence="6">
        <text>ATP + H2O = ADP + phosphate + H(+)</text>
        <dbReference type="Rhea" id="RHEA:13065"/>
        <dbReference type="ChEBI" id="CHEBI:15377"/>
        <dbReference type="ChEBI" id="CHEBI:15378"/>
        <dbReference type="ChEBI" id="CHEBI:30616"/>
        <dbReference type="ChEBI" id="CHEBI:43474"/>
        <dbReference type="ChEBI" id="CHEBI:456216"/>
        <dbReference type="EC" id="3.6.4.13"/>
    </reaction>
</comment>
<dbReference type="GO" id="GO:0005524">
    <property type="term" value="F:ATP binding"/>
    <property type="evidence" value="ECO:0007669"/>
    <property type="project" value="UniProtKB-UniRule"/>
</dbReference>
<keyword evidence="9" id="KW-0648">Protein biosynthesis</keyword>
<evidence type="ECO:0000259" key="7">
    <source>
        <dbReference type="PROSITE" id="PS51192"/>
    </source>
</evidence>
<dbReference type="CDD" id="cd18787">
    <property type="entry name" value="SF2_C_DEAD"/>
    <property type="match status" value="1"/>
</dbReference>
<dbReference type="InterPro" id="IPR001650">
    <property type="entry name" value="Helicase_C-like"/>
</dbReference>